<feature type="domain" description="BPG-independent PGAM N-terminal" evidence="12">
    <location>
        <begin position="84"/>
        <end position="300"/>
    </location>
</feature>
<keyword evidence="7" id="KW-0324">Glycolysis</keyword>
<comment type="pathway">
    <text evidence="3">Carbohydrate degradation; glycolysis; pyruvate from D-glyceraldehyde 3-phosphate: step 3/5.</text>
</comment>
<dbReference type="PANTHER" id="PTHR31637">
    <property type="entry name" value="2,3-BISPHOSPHOGLYCERATE-INDEPENDENT PHOSPHOGLYCERATE MUTASE"/>
    <property type="match status" value="1"/>
</dbReference>
<name>A0A3B0YH99_9ZZZZ</name>
<dbReference type="Pfam" id="PF01676">
    <property type="entry name" value="Metalloenzyme"/>
    <property type="match status" value="1"/>
</dbReference>
<dbReference type="EC" id="5.4.2.12" evidence="5"/>
<evidence type="ECO:0000256" key="2">
    <source>
        <dbReference type="ARBA" id="ARBA00001936"/>
    </source>
</evidence>
<evidence type="ECO:0000313" key="13">
    <source>
        <dbReference type="EMBL" id="VAW73549.1"/>
    </source>
</evidence>
<comment type="cofactor">
    <cofactor evidence="2">
        <name>Mn(2+)</name>
        <dbReference type="ChEBI" id="CHEBI:29035"/>
    </cofactor>
</comment>
<dbReference type="Gene3D" id="3.40.1450.10">
    <property type="entry name" value="BPG-independent phosphoglycerate mutase, domain B"/>
    <property type="match status" value="1"/>
</dbReference>
<evidence type="ECO:0000256" key="8">
    <source>
        <dbReference type="ARBA" id="ARBA00023211"/>
    </source>
</evidence>
<feature type="domain" description="Metalloenzyme" evidence="11">
    <location>
        <begin position="6"/>
        <end position="499"/>
    </location>
</feature>
<accession>A0A3B0YH99</accession>
<dbReference type="GO" id="GO:0030145">
    <property type="term" value="F:manganese ion binding"/>
    <property type="evidence" value="ECO:0007669"/>
    <property type="project" value="InterPro"/>
</dbReference>
<dbReference type="GO" id="GO:0005829">
    <property type="term" value="C:cytosol"/>
    <property type="evidence" value="ECO:0007669"/>
    <property type="project" value="TreeGrafter"/>
</dbReference>
<dbReference type="HAMAP" id="MF_01038">
    <property type="entry name" value="GpmI"/>
    <property type="match status" value="1"/>
</dbReference>
<gene>
    <name evidence="13" type="ORF">MNBD_GAMMA14-2520</name>
</gene>
<dbReference type="InterPro" id="IPR036646">
    <property type="entry name" value="PGAM_B_sf"/>
</dbReference>
<reference evidence="13" key="1">
    <citation type="submission" date="2018-06" db="EMBL/GenBank/DDBJ databases">
        <authorList>
            <person name="Zhirakovskaya E."/>
        </authorList>
    </citation>
    <scope>NUCLEOTIDE SEQUENCE</scope>
</reference>
<dbReference type="InterPro" id="IPR006124">
    <property type="entry name" value="Metalloenzyme"/>
</dbReference>
<comment type="catalytic activity">
    <reaction evidence="1">
        <text>(2R)-2-phosphoglycerate = (2R)-3-phosphoglycerate</text>
        <dbReference type="Rhea" id="RHEA:15901"/>
        <dbReference type="ChEBI" id="CHEBI:58272"/>
        <dbReference type="ChEBI" id="CHEBI:58289"/>
        <dbReference type="EC" id="5.4.2.12"/>
    </reaction>
</comment>
<dbReference type="InterPro" id="IPR005995">
    <property type="entry name" value="Pgm_bpd_ind"/>
</dbReference>
<dbReference type="Pfam" id="PF06415">
    <property type="entry name" value="iPGM_N"/>
    <property type="match status" value="1"/>
</dbReference>
<proteinExistence type="inferred from homology"/>
<evidence type="ECO:0000256" key="5">
    <source>
        <dbReference type="ARBA" id="ARBA00012026"/>
    </source>
</evidence>
<dbReference type="EMBL" id="UOFM01000069">
    <property type="protein sequence ID" value="VAW73549.1"/>
    <property type="molecule type" value="Genomic_DNA"/>
</dbReference>
<dbReference type="GO" id="GO:0004619">
    <property type="term" value="F:phosphoglycerate mutase activity"/>
    <property type="evidence" value="ECO:0007669"/>
    <property type="project" value="UniProtKB-EC"/>
</dbReference>
<dbReference type="Gene3D" id="3.40.720.10">
    <property type="entry name" value="Alkaline Phosphatase, subunit A"/>
    <property type="match status" value="1"/>
</dbReference>
<evidence type="ECO:0000256" key="10">
    <source>
        <dbReference type="ARBA" id="ARBA00071648"/>
    </source>
</evidence>
<evidence type="ECO:0000256" key="7">
    <source>
        <dbReference type="ARBA" id="ARBA00023152"/>
    </source>
</evidence>
<dbReference type="InterPro" id="IPR017850">
    <property type="entry name" value="Alkaline_phosphatase_core_sf"/>
</dbReference>
<organism evidence="13">
    <name type="scientific">hydrothermal vent metagenome</name>
    <dbReference type="NCBI Taxonomy" id="652676"/>
    <lineage>
        <taxon>unclassified sequences</taxon>
        <taxon>metagenomes</taxon>
        <taxon>ecological metagenomes</taxon>
    </lineage>
</organism>
<evidence type="ECO:0000256" key="9">
    <source>
        <dbReference type="ARBA" id="ARBA00023235"/>
    </source>
</evidence>
<dbReference type="UniPathway" id="UPA00109">
    <property type="reaction ID" value="UER00186"/>
</dbReference>
<evidence type="ECO:0000256" key="4">
    <source>
        <dbReference type="ARBA" id="ARBA00008819"/>
    </source>
</evidence>
<dbReference type="CDD" id="cd16010">
    <property type="entry name" value="iPGM"/>
    <property type="match status" value="1"/>
</dbReference>
<dbReference type="SUPFAM" id="SSF53649">
    <property type="entry name" value="Alkaline phosphatase-like"/>
    <property type="match status" value="1"/>
</dbReference>
<evidence type="ECO:0000256" key="3">
    <source>
        <dbReference type="ARBA" id="ARBA00004798"/>
    </source>
</evidence>
<keyword evidence="9 13" id="KW-0413">Isomerase</keyword>
<sequence length="529" mass="58238">MSKIPKPAVLIILDGWGYSEDTDYNAIYSANTPVWDRMWAENPHSFIRTSGASVGLPGEQMGNSEVGHLNLGAGRVVYQEFTRVSRSIKTGSFFNNATLTDAADVAIETGKALHVLGLLSPGGVHSHEEHIHAMVKLAVERGVGKVYLHAFLDGRDTPPRSAAASIQAMEDRFREYGGGRFASVIGRYYAMDRDHRWPRIQAAYDLITQGKADFEAEDAITGLEMAYARDESDEFVAATRIVPKGERPVHVEDGDVMVFMNYRSDRARQITRPFIESDFDGFEREVTPKLACFVSLTEYNAKFGVPTAFPAERLKNVFGEFAAHQGLRQLRLAETEKYAHVTFFFNGGVEEPFEGEERILVPSPLVDTYDLQPEMNAPKLTDHLLEAIESGGYDAIICNYANPDMVGHTGNMEAAVKAIEAIDQCMGRVLAALQSTGAEMLVTADHGNAEQMRDRETGQPHTAHTSNVVPLIYVGRPARLDDGALSDIVPSLIDMLGLQPPPEMTGRSLIEWQPGEEAAESVVSMETEV</sequence>
<dbReference type="PIRSF" id="PIRSF001492">
    <property type="entry name" value="IPGAM"/>
    <property type="match status" value="1"/>
</dbReference>
<evidence type="ECO:0000259" key="11">
    <source>
        <dbReference type="Pfam" id="PF01676"/>
    </source>
</evidence>
<comment type="similarity">
    <text evidence="4">Belongs to the BPG-independent phosphoglycerate mutase family.</text>
</comment>
<dbReference type="SUPFAM" id="SSF64158">
    <property type="entry name" value="2,3-Bisphosphoglycerate-independent phosphoglycerate mutase, substrate-binding domain"/>
    <property type="match status" value="1"/>
</dbReference>
<dbReference type="GO" id="GO:0006096">
    <property type="term" value="P:glycolytic process"/>
    <property type="evidence" value="ECO:0007669"/>
    <property type="project" value="UniProtKB-UniPathway"/>
</dbReference>
<dbReference type="PANTHER" id="PTHR31637:SF0">
    <property type="entry name" value="2,3-BISPHOSPHOGLYCERATE-INDEPENDENT PHOSPHOGLYCERATE MUTASE"/>
    <property type="match status" value="1"/>
</dbReference>
<keyword evidence="8" id="KW-0464">Manganese</keyword>
<evidence type="ECO:0000256" key="1">
    <source>
        <dbReference type="ARBA" id="ARBA00000370"/>
    </source>
</evidence>
<keyword evidence="6" id="KW-0479">Metal-binding</keyword>
<dbReference type="NCBIfam" id="TIGR01307">
    <property type="entry name" value="pgm_bpd_ind"/>
    <property type="match status" value="1"/>
</dbReference>
<evidence type="ECO:0000256" key="6">
    <source>
        <dbReference type="ARBA" id="ARBA00022723"/>
    </source>
</evidence>
<dbReference type="AlphaFoldDB" id="A0A3B0YH99"/>
<dbReference type="GO" id="GO:0006007">
    <property type="term" value="P:glucose catabolic process"/>
    <property type="evidence" value="ECO:0007669"/>
    <property type="project" value="InterPro"/>
</dbReference>
<evidence type="ECO:0000259" key="12">
    <source>
        <dbReference type="Pfam" id="PF06415"/>
    </source>
</evidence>
<dbReference type="InterPro" id="IPR011258">
    <property type="entry name" value="BPG-indep_PGM_N"/>
</dbReference>
<protein>
    <recommendedName>
        <fullName evidence="10">2,3-bisphosphoglycerate-independent phosphoglycerate mutase</fullName>
        <ecNumber evidence="5">5.4.2.12</ecNumber>
    </recommendedName>
</protein>
<dbReference type="FunFam" id="3.40.1450.10:FF:000001">
    <property type="entry name" value="2,3-bisphosphoglycerate-independent phosphoglycerate mutase"/>
    <property type="match status" value="1"/>
</dbReference>